<proteinExistence type="predicted"/>
<evidence type="ECO:0000313" key="4">
    <source>
        <dbReference type="Proteomes" id="UP000315112"/>
    </source>
</evidence>
<organism evidence="3 4">
    <name type="scientific">Pseudoduganella flava</name>
    <dbReference type="NCBI Taxonomy" id="871742"/>
    <lineage>
        <taxon>Bacteria</taxon>
        <taxon>Pseudomonadati</taxon>
        <taxon>Pseudomonadota</taxon>
        <taxon>Betaproteobacteria</taxon>
        <taxon>Burkholderiales</taxon>
        <taxon>Oxalobacteraceae</taxon>
        <taxon>Telluria group</taxon>
        <taxon>Pseudoduganella</taxon>
    </lineage>
</organism>
<dbReference type="Proteomes" id="UP000315112">
    <property type="component" value="Unassembled WGS sequence"/>
</dbReference>
<evidence type="ECO:0000313" key="5">
    <source>
        <dbReference type="Proteomes" id="UP000437862"/>
    </source>
</evidence>
<feature type="transmembrane region" description="Helical" evidence="1">
    <location>
        <begin position="12"/>
        <end position="34"/>
    </location>
</feature>
<keyword evidence="1" id="KW-0812">Transmembrane</keyword>
<keyword evidence="5" id="KW-1185">Reference proteome</keyword>
<dbReference type="EMBL" id="VLKW01000004">
    <property type="protein sequence ID" value="TWI47298.1"/>
    <property type="molecule type" value="Genomic_DNA"/>
</dbReference>
<protein>
    <submittedName>
        <fullName evidence="3">Uncharacterized protein</fullName>
    </submittedName>
</protein>
<keyword evidence="1" id="KW-1133">Transmembrane helix</keyword>
<gene>
    <name evidence="2" type="ORF">GO485_10235</name>
    <name evidence="3" type="ORF">IP92_02356</name>
</gene>
<evidence type="ECO:0000313" key="3">
    <source>
        <dbReference type="EMBL" id="TWI47298.1"/>
    </source>
</evidence>
<dbReference type="AlphaFoldDB" id="A0A562PSE0"/>
<sequence length="117" mass="13327">MSTPHQSTLMKSIVLFFVKALTFNVIFWMFWFLLLQPASSGGAKTQASATDEMIAKYNAQLKETARQTGEASRQMEVAAGLQKRYAALLELQEANERRHQVLLQTMEREAGIRHREP</sequence>
<dbReference type="EMBL" id="CP046904">
    <property type="protein sequence ID" value="QGZ39387.1"/>
    <property type="molecule type" value="Genomic_DNA"/>
</dbReference>
<dbReference type="Proteomes" id="UP000437862">
    <property type="component" value="Chromosome"/>
</dbReference>
<reference evidence="3" key="2">
    <citation type="submission" date="2019-07" db="EMBL/GenBank/DDBJ databases">
        <authorList>
            <person name="Whitman W."/>
            <person name="Huntemann M."/>
            <person name="Clum A."/>
            <person name="Pillay M."/>
            <person name="Palaniappan K."/>
            <person name="Varghese N."/>
            <person name="Mikhailova N."/>
            <person name="Stamatis D."/>
            <person name="Reddy T."/>
            <person name="Daum C."/>
            <person name="Shapiro N."/>
            <person name="Ivanova N."/>
            <person name="Kyrpides N."/>
            <person name="Woyke T."/>
        </authorList>
    </citation>
    <scope>NUCLEOTIDE SEQUENCE</scope>
    <source>
        <strain evidence="3">CGMCC 1.10685</strain>
    </source>
</reference>
<reference evidence="3 4" key="1">
    <citation type="journal article" date="2015" name="Stand. Genomic Sci.">
        <title>Genomic Encyclopedia of Bacterial and Archaeal Type Strains, Phase III: the genomes of soil and plant-associated and newly described type strains.</title>
        <authorList>
            <person name="Whitman W.B."/>
            <person name="Woyke T."/>
            <person name="Klenk H.P."/>
            <person name="Zhou Y."/>
            <person name="Lilburn T.G."/>
            <person name="Beck B.J."/>
            <person name="De Vos P."/>
            <person name="Vandamme P."/>
            <person name="Eisen J.A."/>
            <person name="Garrity G."/>
            <person name="Hugenholtz P."/>
            <person name="Kyrpides N.C."/>
        </authorList>
    </citation>
    <scope>NUCLEOTIDE SEQUENCE [LARGE SCALE GENOMIC DNA]</scope>
    <source>
        <strain evidence="3 4">CGMCC 1.10685</strain>
    </source>
</reference>
<reference evidence="2 5" key="3">
    <citation type="submission" date="2019-12" db="EMBL/GenBank/DDBJ databases">
        <title>Draft Genome Sequences of Six Type Strains of the Genus Massilia.</title>
        <authorList>
            <person name="Miess H."/>
            <person name="Frediansyah A."/>
            <person name="Goeker M."/>
            <person name="Gross H."/>
        </authorList>
    </citation>
    <scope>NUCLEOTIDE SEQUENCE [LARGE SCALE GENOMIC DNA]</scope>
    <source>
        <strain evidence="2 5">DSM 26639</strain>
    </source>
</reference>
<evidence type="ECO:0000256" key="1">
    <source>
        <dbReference type="SAM" id="Phobius"/>
    </source>
</evidence>
<accession>A0A562PSE0</accession>
<evidence type="ECO:0000313" key="2">
    <source>
        <dbReference type="EMBL" id="QGZ39387.1"/>
    </source>
</evidence>
<dbReference type="RefSeq" id="WP_145874953.1">
    <property type="nucleotide sequence ID" value="NZ_CP046904.1"/>
</dbReference>
<keyword evidence="1" id="KW-0472">Membrane</keyword>
<name>A0A562PSE0_9BURK</name>